<feature type="transmembrane region" description="Helical" evidence="8">
    <location>
        <begin position="384"/>
        <end position="405"/>
    </location>
</feature>
<reference evidence="9 10" key="1">
    <citation type="submission" date="2023-05" db="EMBL/GenBank/DDBJ databases">
        <title>Gordonibacter KGMB12511T sp. nov., isolated from faeces of healthy Korean.</title>
        <authorList>
            <person name="Kim H.S."/>
            <person name="Kim J.-S."/>
            <person name="Suh M.K."/>
            <person name="Eom M.K."/>
            <person name="Do H.E."/>
            <person name="Lee J.-S."/>
        </authorList>
    </citation>
    <scope>NUCLEOTIDE SEQUENCE [LARGE SCALE GENOMIC DNA]</scope>
    <source>
        <strain evidence="9 10">KGMB12511</strain>
    </source>
</reference>
<dbReference type="RefSeq" id="WP_283831049.1">
    <property type="nucleotide sequence ID" value="NZ_JASJEU010000005.1"/>
</dbReference>
<comment type="subcellular location">
    <subcellularLocation>
        <location evidence="1">Membrane</location>
        <topology evidence="1">Multi-pass membrane protein</topology>
    </subcellularLocation>
</comment>
<protein>
    <recommendedName>
        <fullName evidence="3">Sodium-dependent dicarboxylate transporter SdcS</fullName>
    </recommendedName>
    <alternativeName>
        <fullName evidence="7">Na(+)/dicarboxylate symporter</fullName>
    </alternativeName>
</protein>
<dbReference type="Proteomes" id="UP001232750">
    <property type="component" value="Unassembled WGS sequence"/>
</dbReference>
<comment type="caution">
    <text evidence="9">The sequence shown here is derived from an EMBL/GenBank/DDBJ whole genome shotgun (WGS) entry which is preliminary data.</text>
</comment>
<keyword evidence="10" id="KW-1185">Reference proteome</keyword>
<evidence type="ECO:0000256" key="3">
    <source>
        <dbReference type="ARBA" id="ARBA00020150"/>
    </source>
</evidence>
<dbReference type="NCBIfam" id="TIGR00785">
    <property type="entry name" value="dass"/>
    <property type="match status" value="1"/>
</dbReference>
<feature type="transmembrane region" description="Helical" evidence="8">
    <location>
        <begin position="447"/>
        <end position="472"/>
    </location>
</feature>
<evidence type="ECO:0000313" key="9">
    <source>
        <dbReference type="EMBL" id="MDJ1649709.1"/>
    </source>
</evidence>
<feature type="transmembrane region" description="Helical" evidence="8">
    <location>
        <begin position="326"/>
        <end position="351"/>
    </location>
</feature>
<dbReference type="PANTHER" id="PTHR10283:SF82">
    <property type="entry name" value="SOLUTE CARRIER FAMILY 13 MEMBER 2"/>
    <property type="match status" value="1"/>
</dbReference>
<dbReference type="PANTHER" id="PTHR10283">
    <property type="entry name" value="SOLUTE CARRIER FAMILY 13 MEMBER"/>
    <property type="match status" value="1"/>
</dbReference>
<sequence length="474" mass="49752">MSSEALKKTFSVKGVVGIVLSIVVMIASCMVPGTEALSHEGAMGLGIMATAVILWICETFPAGVTGILVLVLAGMFNVVPLKTVFSGFGGTTVFFVIGVFSLTILMMKTNLGQRLTRRLVKWAGPNSKKLVLAFMIGSALISTVMTDTGAVVITMGLALPFLEAIGHKPGQSNLGKCLMIGVAFAAIMGGFCTPAGHSMNVLALGMLQEFNGASIGFLQWMLVGVPFAIVLIPICWIFLVKILKPEPITEGDIETILSGTSDLGKLSTLEKKALVMLIGIPVLWILGNWIPLLDTTTVAVIGLAIMFMPGMNLLEWEDMQKGVPWNIVLMLGGILSLGSILGATGGAAYIANLFLSSGVLAMDPLVALLLIGAFAYLLHTFLPVAPAILTIFLPPLFVFAEAAGIPPAVPMLIIVAIVSGNFILPLNPTITVAYAKGYFTFADVAKAGIIPAIIFVAILVPWVSFMAGTLGLGM</sequence>
<dbReference type="InterPro" id="IPR001898">
    <property type="entry name" value="SLC13A/DASS"/>
</dbReference>
<evidence type="ECO:0000256" key="4">
    <source>
        <dbReference type="ARBA" id="ARBA00022692"/>
    </source>
</evidence>
<comment type="similarity">
    <text evidence="2">Belongs to the SLC13A/DASS transporter (TC 2.A.47) family. NADC subfamily.</text>
</comment>
<feature type="transmembrane region" description="Helical" evidence="8">
    <location>
        <begin position="84"/>
        <end position="107"/>
    </location>
</feature>
<dbReference type="Pfam" id="PF00939">
    <property type="entry name" value="Na_sulph_symp"/>
    <property type="match status" value="1"/>
</dbReference>
<feature type="transmembrane region" description="Helical" evidence="8">
    <location>
        <begin position="130"/>
        <end position="162"/>
    </location>
</feature>
<accession>A0ABT7DJK6</accession>
<feature type="transmembrane region" description="Helical" evidence="8">
    <location>
        <begin position="296"/>
        <end position="314"/>
    </location>
</feature>
<feature type="transmembrane region" description="Helical" evidence="8">
    <location>
        <begin position="45"/>
        <end position="72"/>
    </location>
</feature>
<feature type="transmembrane region" description="Helical" evidence="8">
    <location>
        <begin position="217"/>
        <end position="239"/>
    </location>
</feature>
<feature type="transmembrane region" description="Helical" evidence="8">
    <location>
        <begin position="273"/>
        <end position="290"/>
    </location>
</feature>
<organism evidence="9 10">
    <name type="scientific">Gordonibacter faecis</name>
    <dbReference type="NCBI Taxonomy" id="3047475"/>
    <lineage>
        <taxon>Bacteria</taxon>
        <taxon>Bacillati</taxon>
        <taxon>Actinomycetota</taxon>
        <taxon>Coriobacteriia</taxon>
        <taxon>Eggerthellales</taxon>
        <taxon>Eggerthellaceae</taxon>
        <taxon>Gordonibacter</taxon>
    </lineage>
</organism>
<evidence type="ECO:0000256" key="8">
    <source>
        <dbReference type="SAM" id="Phobius"/>
    </source>
</evidence>
<feature type="transmembrane region" description="Helical" evidence="8">
    <location>
        <begin position="411"/>
        <end position="435"/>
    </location>
</feature>
<keyword evidence="4 8" id="KW-0812">Transmembrane</keyword>
<dbReference type="PROSITE" id="PS51257">
    <property type="entry name" value="PROKAR_LIPOPROTEIN"/>
    <property type="match status" value="1"/>
</dbReference>
<evidence type="ECO:0000256" key="5">
    <source>
        <dbReference type="ARBA" id="ARBA00022989"/>
    </source>
</evidence>
<proteinExistence type="inferred from homology"/>
<evidence type="ECO:0000256" key="6">
    <source>
        <dbReference type="ARBA" id="ARBA00023136"/>
    </source>
</evidence>
<gene>
    <name evidence="9" type="ORF">QNJ86_02745</name>
</gene>
<feature type="transmembrane region" description="Helical" evidence="8">
    <location>
        <begin position="12"/>
        <end position="33"/>
    </location>
</feature>
<evidence type="ECO:0000256" key="2">
    <source>
        <dbReference type="ARBA" id="ARBA00006772"/>
    </source>
</evidence>
<feature type="transmembrane region" description="Helical" evidence="8">
    <location>
        <begin position="174"/>
        <end position="197"/>
    </location>
</feature>
<evidence type="ECO:0000256" key="7">
    <source>
        <dbReference type="ARBA" id="ARBA00031174"/>
    </source>
</evidence>
<keyword evidence="6 8" id="KW-0472">Membrane</keyword>
<dbReference type="EMBL" id="JASJEU010000005">
    <property type="protein sequence ID" value="MDJ1649709.1"/>
    <property type="molecule type" value="Genomic_DNA"/>
</dbReference>
<evidence type="ECO:0000313" key="10">
    <source>
        <dbReference type="Proteomes" id="UP001232750"/>
    </source>
</evidence>
<keyword evidence="5 8" id="KW-1133">Transmembrane helix</keyword>
<evidence type="ECO:0000256" key="1">
    <source>
        <dbReference type="ARBA" id="ARBA00004141"/>
    </source>
</evidence>
<name>A0ABT7DJK6_9ACTN</name>